<gene>
    <name evidence="2" type="ORF">CampHawk_31</name>
</gene>
<dbReference type="GO" id="GO:0004519">
    <property type="term" value="F:endonuclease activity"/>
    <property type="evidence" value="ECO:0007669"/>
    <property type="project" value="UniProtKB-KW"/>
</dbReference>
<proteinExistence type="predicted"/>
<dbReference type="Pfam" id="PF13392">
    <property type="entry name" value="HNH_3"/>
    <property type="match status" value="1"/>
</dbReference>
<dbReference type="KEGG" id="vg:17526578"/>
<reference evidence="2 3" key="1">
    <citation type="journal article" date="2013" name="Genome Announc.">
        <title>Complete Genome of Bacillus subtilis Myophage CampHawk.</title>
        <authorList>
            <person name="Ritz M.P."/>
            <person name="Perl A.L."/>
            <person name="Colquhoun J.M."/>
            <person name="Chamakura K.R."/>
            <person name="Kuty Everett G.F."/>
        </authorList>
    </citation>
    <scope>NUCLEOTIDE SEQUENCE [LARGE SCALE GENOMIC DNA]</scope>
</reference>
<dbReference type="GeneID" id="17526578"/>
<evidence type="ECO:0000259" key="1">
    <source>
        <dbReference type="Pfam" id="PF13392"/>
    </source>
</evidence>
<evidence type="ECO:0000313" key="3">
    <source>
        <dbReference type="Proteomes" id="UP000017646"/>
    </source>
</evidence>
<organism evidence="2 3">
    <name type="scientific">Bacillus phage CampHawk</name>
    <dbReference type="NCBI Taxonomy" id="1406783"/>
    <lineage>
        <taxon>Viruses</taxon>
        <taxon>Duplodnaviria</taxon>
        <taxon>Heunggongvirae</taxon>
        <taxon>Uroviricota</taxon>
        <taxon>Caudoviricetes</taxon>
        <taxon>Herelleviridae</taxon>
        <taxon>Spounavirinae</taxon>
        <taxon>Okubovirus</taxon>
        <taxon>Okubovirus camphawk</taxon>
    </lineage>
</organism>
<evidence type="ECO:0000313" key="2">
    <source>
        <dbReference type="EMBL" id="AGY46909.1"/>
    </source>
</evidence>
<keyword evidence="2" id="KW-0540">Nuclease</keyword>
<keyword evidence="2" id="KW-0378">Hydrolase</keyword>
<protein>
    <submittedName>
        <fullName evidence="2">HNH endonuclease</fullName>
    </submittedName>
</protein>
<dbReference type="InterPro" id="IPR044925">
    <property type="entry name" value="His-Me_finger_sf"/>
</dbReference>
<sequence length="165" mass="19023">MRNKIQIIDDLVLVDLGKGRVCKVDLQDLELIHNATVRSWLSYKGKTDTTYYVRTQLPDGKIIQMHRLIMDAPKGMVVDHINRDGLDNRRSNLRVTTVRENTRNSLPVINNPSGCPGVTWHKRDKVWRASIVVDKVKISLGQSKDLSEAIEMRKRGEEKYWGERT</sequence>
<keyword evidence="2" id="KW-0255">Endonuclease</keyword>
<dbReference type="EMBL" id="KF669649">
    <property type="protein sequence ID" value="AGY46909.1"/>
    <property type="molecule type" value="Genomic_DNA"/>
</dbReference>
<feature type="domain" description="HNH nuclease" evidence="1">
    <location>
        <begin position="73"/>
        <end position="103"/>
    </location>
</feature>
<dbReference type="RefSeq" id="YP_008769965.1">
    <property type="nucleotide sequence ID" value="NC_022761.1"/>
</dbReference>
<dbReference type="InterPro" id="IPR003615">
    <property type="entry name" value="HNH_nuc"/>
</dbReference>
<accession>U5PSN4</accession>
<dbReference type="Proteomes" id="UP000017646">
    <property type="component" value="Segment"/>
</dbReference>
<keyword evidence="3" id="KW-1185">Reference proteome</keyword>
<dbReference type="Gene3D" id="3.90.75.20">
    <property type="match status" value="1"/>
</dbReference>
<dbReference type="SUPFAM" id="SSF54060">
    <property type="entry name" value="His-Me finger endonucleases"/>
    <property type="match status" value="1"/>
</dbReference>
<name>U5PSN4_9CAUD</name>